<dbReference type="PROSITE" id="PS50977">
    <property type="entry name" value="HTH_TETR_2"/>
    <property type="match status" value="1"/>
</dbReference>
<accession>A0A1Q2KW04</accession>
<keyword evidence="1 2" id="KW-0238">DNA-binding</keyword>
<organism evidence="4 5">
    <name type="scientific">Planococcus lenghuensis</name>
    <dbReference type="NCBI Taxonomy" id="2213202"/>
    <lineage>
        <taxon>Bacteria</taxon>
        <taxon>Bacillati</taxon>
        <taxon>Bacillota</taxon>
        <taxon>Bacilli</taxon>
        <taxon>Bacillales</taxon>
        <taxon>Caryophanaceae</taxon>
        <taxon>Planococcus</taxon>
    </lineage>
</organism>
<sequence>MGENGTKREQVLAAAVKVVRESGAAQLTLEAVASKAGVSKGGLLYHFPNKEILIQAMVDELMDGYVADIEERVAIDRHPHGKWSRAYVESTFQELEDGFNMSSGLLAALFMNPALLSKLREQYAIWQKKIGREESDSIRPVIARLAADGLWFAEIFGLAPPDEKLRSQVAKELISWTKEEGDR</sequence>
<dbReference type="OrthoDB" id="9806334at2"/>
<dbReference type="PANTHER" id="PTHR30055:SF148">
    <property type="entry name" value="TETR-FAMILY TRANSCRIPTIONAL REGULATOR"/>
    <property type="match status" value="1"/>
</dbReference>
<evidence type="ECO:0000256" key="2">
    <source>
        <dbReference type="PROSITE-ProRule" id="PRU00335"/>
    </source>
</evidence>
<dbReference type="Pfam" id="PF17937">
    <property type="entry name" value="TetR_C_28"/>
    <property type="match status" value="1"/>
</dbReference>
<dbReference type="GO" id="GO:0000976">
    <property type="term" value="F:transcription cis-regulatory region binding"/>
    <property type="evidence" value="ECO:0007669"/>
    <property type="project" value="TreeGrafter"/>
</dbReference>
<dbReference type="EMBL" id="CP019640">
    <property type="protein sequence ID" value="AQQ52398.1"/>
    <property type="molecule type" value="Genomic_DNA"/>
</dbReference>
<dbReference type="InterPro" id="IPR036271">
    <property type="entry name" value="Tet_transcr_reg_TetR-rel_C_sf"/>
</dbReference>
<dbReference type="Pfam" id="PF00440">
    <property type="entry name" value="TetR_N"/>
    <property type="match status" value="1"/>
</dbReference>
<evidence type="ECO:0000313" key="4">
    <source>
        <dbReference type="EMBL" id="AQQ52398.1"/>
    </source>
</evidence>
<dbReference type="Gene3D" id="1.10.357.10">
    <property type="entry name" value="Tetracycline Repressor, domain 2"/>
    <property type="match status" value="1"/>
</dbReference>
<dbReference type="SUPFAM" id="SSF46689">
    <property type="entry name" value="Homeodomain-like"/>
    <property type="match status" value="1"/>
</dbReference>
<evidence type="ECO:0000313" key="5">
    <source>
        <dbReference type="Proteomes" id="UP000188184"/>
    </source>
</evidence>
<dbReference type="AlphaFoldDB" id="A0A1Q2KW04"/>
<dbReference type="PRINTS" id="PR00455">
    <property type="entry name" value="HTHTETR"/>
</dbReference>
<protein>
    <submittedName>
        <fullName evidence="4">TetR family transcriptional regulator</fullName>
    </submittedName>
</protein>
<evidence type="ECO:0000259" key="3">
    <source>
        <dbReference type="PROSITE" id="PS50977"/>
    </source>
</evidence>
<dbReference type="KEGG" id="pmar:B0X71_04220"/>
<proteinExistence type="predicted"/>
<dbReference type="InterPro" id="IPR001647">
    <property type="entry name" value="HTH_TetR"/>
</dbReference>
<reference evidence="4 5" key="1">
    <citation type="submission" date="2017-02" db="EMBL/GenBank/DDBJ databases">
        <title>The complete genomic sequence of a novel cold adapted crude oil-degrading bacterium Planococcus qaidamina Y42.</title>
        <authorList>
            <person name="Yang R."/>
        </authorList>
    </citation>
    <scope>NUCLEOTIDE SEQUENCE [LARGE SCALE GENOMIC DNA]</scope>
    <source>
        <strain evidence="4 5">Y42</strain>
    </source>
</reference>
<feature type="domain" description="HTH tetR-type" evidence="3">
    <location>
        <begin position="5"/>
        <end position="65"/>
    </location>
</feature>
<dbReference type="SUPFAM" id="SSF48498">
    <property type="entry name" value="Tetracyclin repressor-like, C-terminal domain"/>
    <property type="match status" value="1"/>
</dbReference>
<dbReference type="PANTHER" id="PTHR30055">
    <property type="entry name" value="HTH-TYPE TRANSCRIPTIONAL REGULATOR RUTR"/>
    <property type="match status" value="1"/>
</dbReference>
<dbReference type="InterPro" id="IPR009057">
    <property type="entry name" value="Homeodomain-like_sf"/>
</dbReference>
<name>A0A1Q2KW04_9BACL</name>
<dbReference type="RefSeq" id="WP_077588281.1">
    <property type="nucleotide sequence ID" value="NZ_CP019640.1"/>
</dbReference>
<gene>
    <name evidence="4" type="ORF">B0X71_04220</name>
</gene>
<feature type="DNA-binding region" description="H-T-H motif" evidence="2">
    <location>
        <begin position="28"/>
        <end position="47"/>
    </location>
</feature>
<keyword evidence="5" id="KW-1185">Reference proteome</keyword>
<dbReference type="InterPro" id="IPR041479">
    <property type="entry name" value="TetR_CgmR_C"/>
</dbReference>
<dbReference type="Proteomes" id="UP000188184">
    <property type="component" value="Chromosome"/>
</dbReference>
<evidence type="ECO:0000256" key="1">
    <source>
        <dbReference type="ARBA" id="ARBA00023125"/>
    </source>
</evidence>
<dbReference type="GO" id="GO:0003700">
    <property type="term" value="F:DNA-binding transcription factor activity"/>
    <property type="evidence" value="ECO:0007669"/>
    <property type="project" value="TreeGrafter"/>
</dbReference>
<dbReference type="InterPro" id="IPR050109">
    <property type="entry name" value="HTH-type_TetR-like_transc_reg"/>
</dbReference>